<dbReference type="AlphaFoldDB" id="A0A9P0EKG8"/>
<dbReference type="Proteomes" id="UP000775872">
    <property type="component" value="Unassembled WGS sequence"/>
</dbReference>
<evidence type="ECO:0000313" key="2">
    <source>
        <dbReference type="EMBL" id="CAH0052642.1"/>
    </source>
</evidence>
<dbReference type="EMBL" id="CABFOC020000045">
    <property type="protein sequence ID" value="CAH0052642.1"/>
    <property type="molecule type" value="Genomic_DNA"/>
</dbReference>
<protein>
    <submittedName>
        <fullName evidence="2">Uncharacterized protein</fullName>
    </submittedName>
</protein>
<feature type="region of interest" description="Disordered" evidence="1">
    <location>
        <begin position="1"/>
        <end position="60"/>
    </location>
</feature>
<feature type="compositionally biased region" description="Pro residues" evidence="1">
    <location>
        <begin position="165"/>
        <end position="179"/>
    </location>
</feature>
<accession>A0A9P0EKG8</accession>
<name>A0A9P0EKG8_9HYPO</name>
<comment type="caution">
    <text evidence="2">The sequence shown here is derived from an EMBL/GenBank/DDBJ whole genome shotgun (WGS) entry which is preliminary data.</text>
</comment>
<dbReference type="OrthoDB" id="5408998at2759"/>
<sequence length="356" mass="39103">MSSSAYTGDEPPPPYSETSNDSIPSHQRQPPPHPTIDQSSSSRPTQLSTFAISIKPNTRPSEIPYPSEWASIHHVSPQDWDTFVGRLIPESVHRDSKCLSYERKRAIQAVIQEWNETYFEPRGVKITFDEHSHSQPGGQSYSGASSSTALPPASHPGPSSGPQSQRPPQPFPDQLPPRPSGQQPSRKYMSTRQKLTNKLKQVAQENDITYSPQHFRVGQMFTVDAGKIQIGRLNVDDRGVQYGGRPIGPQFPPGYIGQTMNPQNRPTQMYRHGQNGPSNASNASGYHYGVQPQGYYGHQGYGPPNGIPHTGSWPSSTSTQQPGAYAPYQGQPSQSQMNGFRPPQGPPPPQARATFG</sequence>
<reference evidence="2" key="1">
    <citation type="submission" date="2021-10" db="EMBL/GenBank/DDBJ databases">
        <authorList>
            <person name="Piombo E."/>
        </authorList>
    </citation>
    <scope>NUCLEOTIDE SEQUENCE</scope>
</reference>
<evidence type="ECO:0000256" key="1">
    <source>
        <dbReference type="SAM" id="MobiDB-lite"/>
    </source>
</evidence>
<feature type="compositionally biased region" description="Polar residues" evidence="1">
    <location>
        <begin position="275"/>
        <end position="284"/>
    </location>
</feature>
<feature type="region of interest" description="Disordered" evidence="1">
    <location>
        <begin position="129"/>
        <end position="191"/>
    </location>
</feature>
<feature type="compositionally biased region" description="Polar residues" evidence="1">
    <location>
        <begin position="180"/>
        <end position="191"/>
    </location>
</feature>
<gene>
    <name evidence="2" type="ORF">CSOL1703_00004506</name>
</gene>
<organism evidence="2 3">
    <name type="scientific">Clonostachys solani</name>
    <dbReference type="NCBI Taxonomy" id="160281"/>
    <lineage>
        <taxon>Eukaryota</taxon>
        <taxon>Fungi</taxon>
        <taxon>Dikarya</taxon>
        <taxon>Ascomycota</taxon>
        <taxon>Pezizomycotina</taxon>
        <taxon>Sordariomycetes</taxon>
        <taxon>Hypocreomycetidae</taxon>
        <taxon>Hypocreales</taxon>
        <taxon>Bionectriaceae</taxon>
        <taxon>Clonostachys</taxon>
    </lineage>
</organism>
<evidence type="ECO:0000313" key="3">
    <source>
        <dbReference type="Proteomes" id="UP000775872"/>
    </source>
</evidence>
<feature type="compositionally biased region" description="Polar residues" evidence="1">
    <location>
        <begin position="16"/>
        <end position="28"/>
    </location>
</feature>
<feature type="compositionally biased region" description="Polar residues" evidence="1">
    <location>
        <begin position="36"/>
        <end position="60"/>
    </location>
</feature>
<proteinExistence type="predicted"/>
<feature type="compositionally biased region" description="Polar residues" evidence="1">
    <location>
        <begin position="134"/>
        <end position="149"/>
    </location>
</feature>
<feature type="region of interest" description="Disordered" evidence="1">
    <location>
        <begin position="269"/>
        <end position="356"/>
    </location>
</feature>
<feature type="compositionally biased region" description="Low complexity" evidence="1">
    <location>
        <begin position="285"/>
        <end position="304"/>
    </location>
</feature>
<keyword evidence="3" id="KW-1185">Reference proteome</keyword>
<feature type="compositionally biased region" description="Polar residues" evidence="1">
    <location>
        <begin position="312"/>
        <end position="322"/>
    </location>
</feature>